<reference evidence="2" key="1">
    <citation type="submission" date="2019-03" db="EMBL/GenBank/DDBJ databases">
        <title>Long read genome sequence of the mycoparasitic Pythium oligandrum ATCC 38472 isolated from sugarbeet rhizosphere.</title>
        <authorList>
            <person name="Gaulin E."/>
        </authorList>
    </citation>
    <scope>NUCLEOTIDE SEQUENCE</scope>
    <source>
        <strain evidence="2">ATCC 38472_TT</strain>
    </source>
</reference>
<dbReference type="InterPro" id="IPR003428">
    <property type="entry name" value="MAM33"/>
</dbReference>
<keyword evidence="3" id="KW-1185">Reference proteome</keyword>
<dbReference type="Gene3D" id="3.10.280.10">
    <property type="entry name" value="Mitochondrial glycoprotein"/>
    <property type="match status" value="1"/>
</dbReference>
<accession>A0A8K1CD47</accession>
<dbReference type="EMBL" id="SPLM01000108">
    <property type="protein sequence ID" value="TMW60117.1"/>
    <property type="molecule type" value="Genomic_DNA"/>
</dbReference>
<dbReference type="PANTHER" id="PTHR10826">
    <property type="entry name" value="COMPLEMENT COMPONENT 1"/>
    <property type="match status" value="1"/>
</dbReference>
<dbReference type="OrthoDB" id="278212at2759"/>
<evidence type="ECO:0000313" key="2">
    <source>
        <dbReference type="EMBL" id="TMW60117.1"/>
    </source>
</evidence>
<dbReference type="PANTHER" id="PTHR10826:SF1">
    <property type="entry name" value="COMPLEMENT COMPONENT 1 Q SUBCOMPONENT-BINDING PROTEIN, MITOCHONDRIAL"/>
    <property type="match status" value="1"/>
</dbReference>
<name>A0A8K1CD47_PYTOL</name>
<dbReference type="AlphaFoldDB" id="A0A8K1CD47"/>
<dbReference type="InterPro" id="IPR036561">
    <property type="entry name" value="MAM33_sf"/>
</dbReference>
<gene>
    <name evidence="2" type="ORF">Poli38472_000159</name>
</gene>
<dbReference type="SUPFAM" id="SSF54529">
    <property type="entry name" value="Mitochondrial glycoprotein MAM33-like"/>
    <property type="match status" value="1"/>
</dbReference>
<evidence type="ECO:0000256" key="1">
    <source>
        <dbReference type="SAM" id="MobiDB-lite"/>
    </source>
</evidence>
<protein>
    <recommendedName>
        <fullName evidence="4">Mitochondrial glyco protein</fullName>
    </recommendedName>
</protein>
<comment type="caution">
    <text evidence="2">The sequence shown here is derived from an EMBL/GenBank/DDBJ whole genome shotgun (WGS) entry which is preliminary data.</text>
</comment>
<dbReference type="Proteomes" id="UP000794436">
    <property type="component" value="Unassembled WGS sequence"/>
</dbReference>
<organism evidence="2 3">
    <name type="scientific">Pythium oligandrum</name>
    <name type="common">Mycoparasitic fungus</name>
    <dbReference type="NCBI Taxonomy" id="41045"/>
    <lineage>
        <taxon>Eukaryota</taxon>
        <taxon>Sar</taxon>
        <taxon>Stramenopiles</taxon>
        <taxon>Oomycota</taxon>
        <taxon>Peronosporomycetes</taxon>
        <taxon>Pythiales</taxon>
        <taxon>Pythiaceae</taxon>
        <taxon>Pythium</taxon>
    </lineage>
</organism>
<feature type="region of interest" description="Disordered" evidence="1">
    <location>
        <begin position="110"/>
        <end position="142"/>
    </location>
</feature>
<dbReference type="GO" id="GO:0005759">
    <property type="term" value="C:mitochondrial matrix"/>
    <property type="evidence" value="ECO:0007669"/>
    <property type="project" value="InterPro"/>
</dbReference>
<evidence type="ECO:0000313" key="3">
    <source>
        <dbReference type="Proteomes" id="UP000794436"/>
    </source>
</evidence>
<proteinExistence type="predicted"/>
<sequence length="247" mass="28485">MFRRAAVRVAASALRPRVVVASASRPGVAMAKQSLCMLQTREKSSLTTILKREIEEEKGNCFEGDELEELQAKIAKVFAIKETPGDMEVTLEGEVKGDSIRIRFDAQDSVELEEDYEDDEEEEEEEPENYDEEEDEEADDELPGIRFMAEITRENQGLQFECVASSNLTIERVRYLTNFAEDVDKDNLYFGPSFIDLELDLQESFYKYLAERNVDDELSQFIAQYADLKEQREYLSFLEHAAKFVKH</sequence>
<dbReference type="Pfam" id="PF02330">
    <property type="entry name" value="MAM33"/>
    <property type="match status" value="1"/>
</dbReference>
<evidence type="ECO:0008006" key="4">
    <source>
        <dbReference type="Google" id="ProtNLM"/>
    </source>
</evidence>